<reference evidence="1 2" key="1">
    <citation type="journal article" date="2018" name="Sci. Data">
        <title>The draft genome sequence of cork oak.</title>
        <authorList>
            <person name="Ramos A.M."/>
            <person name="Usie A."/>
            <person name="Barbosa P."/>
            <person name="Barros P.M."/>
            <person name="Capote T."/>
            <person name="Chaves I."/>
            <person name="Simoes F."/>
            <person name="Abreu I."/>
            <person name="Carrasquinho I."/>
            <person name="Faro C."/>
            <person name="Guimaraes J.B."/>
            <person name="Mendonca D."/>
            <person name="Nobrega F."/>
            <person name="Rodrigues L."/>
            <person name="Saibo N.J.M."/>
            <person name="Varela M.C."/>
            <person name="Egas C."/>
            <person name="Matos J."/>
            <person name="Miguel C.M."/>
            <person name="Oliveira M.M."/>
            <person name="Ricardo C.P."/>
            <person name="Goncalves S."/>
        </authorList>
    </citation>
    <scope>NUCLEOTIDE SEQUENCE [LARGE SCALE GENOMIC DNA]</scope>
    <source>
        <strain evidence="2">cv. HL8</strain>
    </source>
</reference>
<evidence type="ECO:0000313" key="2">
    <source>
        <dbReference type="Proteomes" id="UP000237347"/>
    </source>
</evidence>
<gene>
    <name evidence="1" type="ORF">CFP56_023166</name>
</gene>
<dbReference type="AlphaFoldDB" id="A0AAW0M0Z4"/>
<comment type="caution">
    <text evidence="1">The sequence shown here is derived from an EMBL/GenBank/DDBJ whole genome shotgun (WGS) entry which is preliminary data.</text>
</comment>
<keyword evidence="2" id="KW-1185">Reference proteome</keyword>
<proteinExistence type="predicted"/>
<dbReference type="EMBL" id="PKMF04000036">
    <property type="protein sequence ID" value="KAK7856513.1"/>
    <property type="molecule type" value="Genomic_DNA"/>
</dbReference>
<sequence>MQDLLQYWPEQLKCAIKKLCQSSTSGGIRMKSTFNYLLHYSDLYILFSLVYTKFAVIDHLCTVLYKTERWIGSIVLKKGTSFSFRKEVFMANGEDQLLKTDLVILATGFRGDEKLKDIFRVFQTCIPPDVDDWQSFLMAHFNCLALNIEKKNVEIWDEAYSGQYCSRSCIGSIFQLHTTFLQTEPGCILCRRRSHQVADLTKPPPISPSSRPHQAAA</sequence>
<organism evidence="1 2">
    <name type="scientific">Quercus suber</name>
    <name type="common">Cork oak</name>
    <dbReference type="NCBI Taxonomy" id="58331"/>
    <lineage>
        <taxon>Eukaryota</taxon>
        <taxon>Viridiplantae</taxon>
        <taxon>Streptophyta</taxon>
        <taxon>Embryophyta</taxon>
        <taxon>Tracheophyta</taxon>
        <taxon>Spermatophyta</taxon>
        <taxon>Magnoliopsida</taxon>
        <taxon>eudicotyledons</taxon>
        <taxon>Gunneridae</taxon>
        <taxon>Pentapetalae</taxon>
        <taxon>rosids</taxon>
        <taxon>fabids</taxon>
        <taxon>Fagales</taxon>
        <taxon>Fagaceae</taxon>
        <taxon>Quercus</taxon>
    </lineage>
</organism>
<protein>
    <recommendedName>
        <fullName evidence="3">Flavin-containing monooxygenase</fullName>
    </recommendedName>
</protein>
<dbReference type="Proteomes" id="UP000237347">
    <property type="component" value="Unassembled WGS sequence"/>
</dbReference>
<evidence type="ECO:0008006" key="3">
    <source>
        <dbReference type="Google" id="ProtNLM"/>
    </source>
</evidence>
<name>A0AAW0M0Z4_QUESU</name>
<accession>A0AAW0M0Z4</accession>
<evidence type="ECO:0000313" key="1">
    <source>
        <dbReference type="EMBL" id="KAK7856513.1"/>
    </source>
</evidence>